<dbReference type="Pfam" id="PF03435">
    <property type="entry name" value="Sacchrp_dh_NADP"/>
    <property type="match status" value="1"/>
</dbReference>
<keyword evidence="2" id="KW-0812">Transmembrane</keyword>
<dbReference type="SUPFAM" id="SSF55347">
    <property type="entry name" value="Glyceraldehyde-3-phosphate dehydrogenase-like, C-terminal domain"/>
    <property type="match status" value="1"/>
</dbReference>
<evidence type="ECO:0008006" key="7">
    <source>
        <dbReference type="Google" id="ProtNLM"/>
    </source>
</evidence>
<reference evidence="5 6" key="1">
    <citation type="journal article" date="2016" name="Nat. Commun.">
        <title>Thousands of microbial genomes shed light on interconnected biogeochemical processes in an aquifer system.</title>
        <authorList>
            <person name="Anantharaman K."/>
            <person name="Brown C.T."/>
            <person name="Hug L.A."/>
            <person name="Sharon I."/>
            <person name="Castelle C.J."/>
            <person name="Probst A.J."/>
            <person name="Thomas B.C."/>
            <person name="Singh A."/>
            <person name="Wilkins M.J."/>
            <person name="Karaoz U."/>
            <person name="Brodie E.L."/>
            <person name="Williams K.H."/>
            <person name="Hubbard S.S."/>
            <person name="Banfield J.F."/>
        </authorList>
    </citation>
    <scope>NUCLEOTIDE SEQUENCE [LARGE SCALE GENOMIC DNA]</scope>
</reference>
<protein>
    <recommendedName>
        <fullName evidence="7">Saccharopine dehydrogenase</fullName>
    </recommendedName>
</protein>
<evidence type="ECO:0000313" key="5">
    <source>
        <dbReference type="EMBL" id="OGC38871.1"/>
    </source>
</evidence>
<evidence type="ECO:0000259" key="3">
    <source>
        <dbReference type="Pfam" id="PF03435"/>
    </source>
</evidence>
<comment type="caution">
    <text evidence="5">The sequence shown here is derived from an EMBL/GenBank/DDBJ whole genome shotgun (WGS) entry which is preliminary data.</text>
</comment>
<dbReference type="SUPFAM" id="SSF51735">
    <property type="entry name" value="NAD(P)-binding Rossmann-fold domains"/>
    <property type="match status" value="1"/>
</dbReference>
<dbReference type="PANTHER" id="PTHR11133">
    <property type="entry name" value="SACCHAROPINE DEHYDROGENASE"/>
    <property type="match status" value="1"/>
</dbReference>
<proteinExistence type="predicted"/>
<feature type="domain" description="Saccharopine dehydrogenase NADP binding" evidence="3">
    <location>
        <begin position="3"/>
        <end position="116"/>
    </location>
</feature>
<dbReference type="Gene3D" id="3.40.50.720">
    <property type="entry name" value="NAD(P)-binding Rossmann-like Domain"/>
    <property type="match status" value="1"/>
</dbReference>
<evidence type="ECO:0000256" key="1">
    <source>
        <dbReference type="ARBA" id="ARBA00023002"/>
    </source>
</evidence>
<dbReference type="AlphaFoldDB" id="A0A1F4U1X2"/>
<evidence type="ECO:0000259" key="4">
    <source>
        <dbReference type="Pfam" id="PF16653"/>
    </source>
</evidence>
<dbReference type="Pfam" id="PF16653">
    <property type="entry name" value="Sacchrp_dh_C"/>
    <property type="match status" value="1"/>
</dbReference>
<dbReference type="InterPro" id="IPR005097">
    <property type="entry name" value="Sacchrp_dh_NADP-bd"/>
</dbReference>
<organism evidence="5 6">
    <name type="scientific">candidate division WOR-3 bacterium RBG_13_43_14</name>
    <dbReference type="NCBI Taxonomy" id="1802590"/>
    <lineage>
        <taxon>Bacteria</taxon>
        <taxon>Bacteria division WOR-3</taxon>
    </lineage>
</organism>
<feature type="domain" description="Saccharopine dehydrogenase-like C-terminal" evidence="4">
    <location>
        <begin position="120"/>
        <end position="357"/>
    </location>
</feature>
<dbReference type="PANTHER" id="PTHR11133:SF22">
    <property type="entry name" value="ALPHA-AMINOADIPIC SEMIALDEHYDE SYNTHASE, MITOCHONDRIAL"/>
    <property type="match status" value="1"/>
</dbReference>
<sequence>MKIAIIGAGMQGRIAAQALNKKGYGITIMDANQRNLATVRSFSGLKKSQCNVQDRGKFLKMIRGYDLLVGALPAALGYYLMKCAITAGIDLVDMSYLAEDPFKLQRAAKKKKIRIVPDAGYAPGLSNVLVGRTYKEWGGLDQVKIMVGGIPQKPVPPFNYHITWSPADLLDEYIRPTRIMVNRRTKKVPTLSGIEEFNMPGIGRLECFYTDGLRTLLKTIKAGNMAEKTIRYAGHINMIRTILDAGFAAKKNTVVNGLTINRREYLIEFLKEELSRGSIRDLTVLIIELKKANNKRRYLCIDRYDSKNDITSMARMTAYSAAVIAQCIKDYPGFGVIPPEYLGMNDAIYGFITREISSYNIKIKRS</sequence>
<dbReference type="InterPro" id="IPR036291">
    <property type="entry name" value="NAD(P)-bd_dom_sf"/>
</dbReference>
<feature type="transmembrane region" description="Helical" evidence="2">
    <location>
        <begin position="64"/>
        <end position="81"/>
    </location>
</feature>
<dbReference type="GO" id="GO:0016491">
    <property type="term" value="F:oxidoreductase activity"/>
    <property type="evidence" value="ECO:0007669"/>
    <property type="project" value="UniProtKB-KW"/>
</dbReference>
<accession>A0A1F4U1X2</accession>
<dbReference type="Gene3D" id="3.30.360.10">
    <property type="entry name" value="Dihydrodipicolinate Reductase, domain 2"/>
    <property type="match status" value="1"/>
</dbReference>
<dbReference type="InterPro" id="IPR032095">
    <property type="entry name" value="Sacchrp_dh-like_C"/>
</dbReference>
<dbReference type="InterPro" id="IPR051168">
    <property type="entry name" value="AASS"/>
</dbReference>
<dbReference type="Proteomes" id="UP000177025">
    <property type="component" value="Unassembled WGS sequence"/>
</dbReference>
<gene>
    <name evidence="5" type="ORF">A2Y85_02730</name>
</gene>
<keyword evidence="2" id="KW-1133">Transmembrane helix</keyword>
<keyword evidence="2" id="KW-0472">Membrane</keyword>
<keyword evidence="1" id="KW-0560">Oxidoreductase</keyword>
<evidence type="ECO:0000313" key="6">
    <source>
        <dbReference type="Proteomes" id="UP000177025"/>
    </source>
</evidence>
<dbReference type="EMBL" id="MEUM01000162">
    <property type="protein sequence ID" value="OGC38871.1"/>
    <property type="molecule type" value="Genomic_DNA"/>
</dbReference>
<name>A0A1F4U1X2_UNCW3</name>
<evidence type="ECO:0000256" key="2">
    <source>
        <dbReference type="SAM" id="Phobius"/>
    </source>
</evidence>